<dbReference type="InterPro" id="IPR015422">
    <property type="entry name" value="PyrdxlP-dep_Trfase_small"/>
</dbReference>
<feature type="domain" description="HTH gntR-type" evidence="6">
    <location>
        <begin position="4"/>
        <end position="72"/>
    </location>
</feature>
<evidence type="ECO:0000256" key="5">
    <source>
        <dbReference type="ARBA" id="ARBA00023163"/>
    </source>
</evidence>
<dbReference type="PANTHER" id="PTHR46577">
    <property type="entry name" value="HTH-TYPE TRANSCRIPTIONAL REGULATORY PROTEIN GABR"/>
    <property type="match status" value="1"/>
</dbReference>
<dbReference type="InterPro" id="IPR015421">
    <property type="entry name" value="PyrdxlP-dep_Trfase_major"/>
</dbReference>
<dbReference type="Pfam" id="PF00392">
    <property type="entry name" value="GntR"/>
    <property type="match status" value="1"/>
</dbReference>
<keyword evidence="5" id="KW-0804">Transcription</keyword>
<sequence>MMRSYKYEIFTSVIEEQIRNRILLKGERLPSVREIKSRYQLSTSSVQSGFEYLMMKGLIESSPRSGYFVSTIDENHISQVRTDLMPVVRDAVFAKNVMLTSARNKPSESSSFHTAAPGDLLIPQKLILRTMQEVIREKGAALLRYYPSNGLYELRKQISIQMAGHGCVFNPDELIITDGALQALTIALRAVTDPGDIVAVESPCVFSVLEAVANLGLKIIEIPVHYENGFDTDYFREVCNSNTIKAVVVTPNFHNPTGIVMSDDAKKELLSVASLYQTPVIENDIYGDLYFGNKRPRSIKSFDDSGLVMTYSSFSKTLAPGIRLGWLHTGRFYARSERARFVLGRSVSPIYQELMLKLLQGIGYERHLRSFRKQLNRQAIELLNALRDYFPKDSYFHSPEGGYSIWGKLPEGTDMKKFFDYCDKNRILFTPGNTFSLTDEYSHHFRIVFADRITAESLALLENAGKKAKELLEERKQEDGSGKY</sequence>
<keyword evidence="8" id="KW-1185">Reference proteome</keyword>
<dbReference type="InterPro" id="IPR036390">
    <property type="entry name" value="WH_DNA-bd_sf"/>
</dbReference>
<evidence type="ECO:0000313" key="8">
    <source>
        <dbReference type="Proteomes" id="UP000198769"/>
    </source>
</evidence>
<dbReference type="InterPro" id="IPR051446">
    <property type="entry name" value="HTH_trans_reg/aminotransferase"/>
</dbReference>
<dbReference type="AlphaFoldDB" id="A0A1I4VGT1"/>
<dbReference type="InterPro" id="IPR004839">
    <property type="entry name" value="Aminotransferase_I/II_large"/>
</dbReference>
<dbReference type="GO" id="GO:0003700">
    <property type="term" value="F:DNA-binding transcription factor activity"/>
    <property type="evidence" value="ECO:0007669"/>
    <property type="project" value="InterPro"/>
</dbReference>
<gene>
    <name evidence="7" type="ORF">SAMN05421594_0280</name>
</gene>
<organism evidence="7 8">
    <name type="scientific">Chryseobacterium oleae</name>
    <dbReference type="NCBI Taxonomy" id="491207"/>
    <lineage>
        <taxon>Bacteria</taxon>
        <taxon>Pseudomonadati</taxon>
        <taxon>Bacteroidota</taxon>
        <taxon>Flavobacteriia</taxon>
        <taxon>Flavobacteriales</taxon>
        <taxon>Weeksellaceae</taxon>
        <taxon>Chryseobacterium group</taxon>
        <taxon>Chryseobacterium</taxon>
    </lineage>
</organism>
<dbReference type="SUPFAM" id="SSF53383">
    <property type="entry name" value="PLP-dependent transferases"/>
    <property type="match status" value="1"/>
</dbReference>
<dbReference type="InterPro" id="IPR000524">
    <property type="entry name" value="Tscrpt_reg_HTH_GntR"/>
</dbReference>
<evidence type="ECO:0000256" key="1">
    <source>
        <dbReference type="ARBA" id="ARBA00005384"/>
    </source>
</evidence>
<dbReference type="Gene3D" id="3.40.640.10">
    <property type="entry name" value="Type I PLP-dependent aspartate aminotransferase-like (Major domain)"/>
    <property type="match status" value="1"/>
</dbReference>
<dbReference type="PROSITE" id="PS50949">
    <property type="entry name" value="HTH_GNTR"/>
    <property type="match status" value="1"/>
</dbReference>
<evidence type="ECO:0000256" key="4">
    <source>
        <dbReference type="ARBA" id="ARBA00023125"/>
    </source>
</evidence>
<dbReference type="GO" id="GO:0030170">
    <property type="term" value="F:pyridoxal phosphate binding"/>
    <property type="evidence" value="ECO:0007669"/>
    <property type="project" value="InterPro"/>
</dbReference>
<dbReference type="GO" id="GO:0003677">
    <property type="term" value="F:DNA binding"/>
    <property type="evidence" value="ECO:0007669"/>
    <property type="project" value="UniProtKB-KW"/>
</dbReference>
<dbReference type="Pfam" id="PF00155">
    <property type="entry name" value="Aminotran_1_2"/>
    <property type="match status" value="1"/>
</dbReference>
<evidence type="ECO:0000313" key="7">
    <source>
        <dbReference type="EMBL" id="SFN00381.1"/>
    </source>
</evidence>
<accession>A0A1I4VGT1</accession>
<dbReference type="PANTHER" id="PTHR46577:SF2">
    <property type="entry name" value="TRANSCRIPTIONAL REGULATORY PROTEIN"/>
    <property type="match status" value="1"/>
</dbReference>
<dbReference type="Gene3D" id="1.10.10.10">
    <property type="entry name" value="Winged helix-like DNA-binding domain superfamily/Winged helix DNA-binding domain"/>
    <property type="match status" value="1"/>
</dbReference>
<dbReference type="InterPro" id="IPR015424">
    <property type="entry name" value="PyrdxlP-dep_Trfase"/>
</dbReference>
<dbReference type="RefSeq" id="WP_090022147.1">
    <property type="nucleotide sequence ID" value="NZ_FOVD01000001.1"/>
</dbReference>
<evidence type="ECO:0000259" key="6">
    <source>
        <dbReference type="PROSITE" id="PS50949"/>
    </source>
</evidence>
<dbReference type="SUPFAM" id="SSF46785">
    <property type="entry name" value="Winged helix' DNA-binding domain"/>
    <property type="match status" value="1"/>
</dbReference>
<name>A0A1I4VGT1_CHROL</name>
<dbReference type="Proteomes" id="UP000198769">
    <property type="component" value="Unassembled WGS sequence"/>
</dbReference>
<dbReference type="EMBL" id="FOVD01000001">
    <property type="protein sequence ID" value="SFN00381.1"/>
    <property type="molecule type" value="Genomic_DNA"/>
</dbReference>
<dbReference type="CDD" id="cd07377">
    <property type="entry name" value="WHTH_GntR"/>
    <property type="match status" value="1"/>
</dbReference>
<keyword evidence="4" id="KW-0238">DNA-binding</keyword>
<keyword evidence="3" id="KW-0805">Transcription regulation</keyword>
<dbReference type="InterPro" id="IPR036388">
    <property type="entry name" value="WH-like_DNA-bd_sf"/>
</dbReference>
<dbReference type="CDD" id="cd00609">
    <property type="entry name" value="AAT_like"/>
    <property type="match status" value="1"/>
</dbReference>
<comment type="similarity">
    <text evidence="1">In the C-terminal section; belongs to the class-I pyridoxal-phosphate-dependent aminotransferase family.</text>
</comment>
<evidence type="ECO:0000256" key="3">
    <source>
        <dbReference type="ARBA" id="ARBA00023015"/>
    </source>
</evidence>
<dbReference type="SMART" id="SM00345">
    <property type="entry name" value="HTH_GNTR"/>
    <property type="match status" value="1"/>
</dbReference>
<protein>
    <submittedName>
        <fullName evidence="7">Transcriptional regulator, GntR family</fullName>
    </submittedName>
</protein>
<dbReference type="OrthoDB" id="9802328at2"/>
<keyword evidence="2" id="KW-0663">Pyridoxal phosphate</keyword>
<proteinExistence type="inferred from homology"/>
<dbReference type="Gene3D" id="3.90.1150.10">
    <property type="entry name" value="Aspartate Aminotransferase, domain 1"/>
    <property type="match status" value="1"/>
</dbReference>
<evidence type="ECO:0000256" key="2">
    <source>
        <dbReference type="ARBA" id="ARBA00022898"/>
    </source>
</evidence>
<reference evidence="8" key="1">
    <citation type="submission" date="2016-10" db="EMBL/GenBank/DDBJ databases">
        <authorList>
            <person name="Varghese N."/>
            <person name="Submissions S."/>
        </authorList>
    </citation>
    <scope>NUCLEOTIDE SEQUENCE [LARGE SCALE GENOMIC DNA]</scope>
    <source>
        <strain evidence="8">DSM 25575</strain>
    </source>
</reference>